<dbReference type="EMBL" id="JABANM010028314">
    <property type="protein sequence ID" value="KAF4709908.1"/>
    <property type="molecule type" value="Genomic_DNA"/>
</dbReference>
<dbReference type="InterPro" id="IPR013057">
    <property type="entry name" value="AA_transpt_TM"/>
</dbReference>
<dbReference type="PANTHER" id="PTHR22950">
    <property type="entry name" value="AMINO ACID TRANSPORTER"/>
    <property type="match status" value="1"/>
</dbReference>
<evidence type="ECO:0000256" key="3">
    <source>
        <dbReference type="ARBA" id="ARBA00022989"/>
    </source>
</evidence>
<feature type="region of interest" description="Disordered" evidence="5">
    <location>
        <begin position="397"/>
        <end position="437"/>
    </location>
</feature>
<feature type="transmembrane region" description="Helical" evidence="6">
    <location>
        <begin position="106"/>
        <end position="128"/>
    </location>
</feature>
<feature type="transmembrane region" description="Helical" evidence="6">
    <location>
        <begin position="241"/>
        <end position="264"/>
    </location>
</feature>
<evidence type="ECO:0000313" key="8">
    <source>
        <dbReference type="EMBL" id="KAF4709908.1"/>
    </source>
</evidence>
<organism evidence="8 9">
    <name type="scientific">Perkinsus olseni</name>
    <name type="common">Perkinsus atlanticus</name>
    <dbReference type="NCBI Taxonomy" id="32597"/>
    <lineage>
        <taxon>Eukaryota</taxon>
        <taxon>Sar</taxon>
        <taxon>Alveolata</taxon>
        <taxon>Perkinsozoa</taxon>
        <taxon>Perkinsea</taxon>
        <taxon>Perkinsida</taxon>
        <taxon>Perkinsidae</taxon>
        <taxon>Perkinsus</taxon>
    </lineage>
</organism>
<comment type="caution">
    <text evidence="8">The sequence shown here is derived from an EMBL/GenBank/DDBJ whole genome shotgun (WGS) entry which is preliminary data.</text>
</comment>
<evidence type="ECO:0000259" key="7">
    <source>
        <dbReference type="Pfam" id="PF01490"/>
    </source>
</evidence>
<evidence type="ECO:0000313" key="9">
    <source>
        <dbReference type="Proteomes" id="UP000574390"/>
    </source>
</evidence>
<evidence type="ECO:0000256" key="4">
    <source>
        <dbReference type="ARBA" id="ARBA00023136"/>
    </source>
</evidence>
<feature type="transmembrane region" description="Helical" evidence="6">
    <location>
        <begin position="55"/>
        <end position="76"/>
    </location>
</feature>
<keyword evidence="2 6" id="KW-0812">Transmembrane</keyword>
<dbReference type="GO" id="GO:0005774">
    <property type="term" value="C:vacuolar membrane"/>
    <property type="evidence" value="ECO:0007669"/>
    <property type="project" value="TreeGrafter"/>
</dbReference>
<feature type="transmembrane region" description="Helical" evidence="6">
    <location>
        <begin position="30"/>
        <end position="49"/>
    </location>
</feature>
<accession>A0A7J6QNP8</accession>
<evidence type="ECO:0000256" key="1">
    <source>
        <dbReference type="ARBA" id="ARBA00004141"/>
    </source>
</evidence>
<keyword evidence="4 6" id="KW-0472">Membrane</keyword>
<dbReference type="GO" id="GO:0015179">
    <property type="term" value="F:L-amino acid transmembrane transporter activity"/>
    <property type="evidence" value="ECO:0007669"/>
    <property type="project" value="TreeGrafter"/>
</dbReference>
<dbReference type="AlphaFoldDB" id="A0A7J6QNP8"/>
<feature type="domain" description="Amino acid transporter transmembrane" evidence="7">
    <location>
        <begin position="23"/>
        <end position="363"/>
    </location>
</feature>
<sequence length="510" mass="55982">MKAAADSPSCKVHTVSSIGRPDGSSSFRTIVNFALVAIGVGILALPRAIAQGGWIVGSLLIFVAWGVSQYAIILLWKCMVMAPDGKEKFTSFQAIGRECFGRVGEVVVAVVLYADLLMVCSLLVILVGDGMHQLVPSVERIWWCLIFVGIMMPLAWMPTMKEVAFVSGLGIAAAFVTVIMVIVASSREVVDPVREIDYELFPSTPMLATLSFTNFMNAFTVAPVVPTLINDMRNPMAFARVSVVGFALIFVIFASIAFAGYAGFGRGLLDFPNVTFAIADGRSNTDWVVLTVQIAIEVVCFCHFLVMFNPVCIGVESAIQHVRGRSVPYWFKMISRSALMVICFVVAVSVPGFGSLVDLVGEVVGYDKNVIDLSVFDRRAPLHFPHWKCKLSYHLRSGSPTRVPNTRQERQKAPNGRKRPAANESPTSPKESGDRSLGRNLLGQAQAEFDRILAECGKLRKLLAANQQTSELHRATIKDLETKVDCLRVKSSRRFSSATTSFSWMRPTRR</sequence>
<feature type="transmembrane region" description="Helical" evidence="6">
    <location>
        <begin position="287"/>
        <end position="308"/>
    </location>
</feature>
<feature type="transmembrane region" description="Helical" evidence="6">
    <location>
        <begin position="163"/>
        <end position="186"/>
    </location>
</feature>
<evidence type="ECO:0000256" key="6">
    <source>
        <dbReference type="SAM" id="Phobius"/>
    </source>
</evidence>
<dbReference type="PANTHER" id="PTHR22950:SF349">
    <property type="entry name" value="AMINO ACID TRANSPORTER TRANSMEMBRANE DOMAIN-CONTAINING PROTEIN"/>
    <property type="match status" value="1"/>
</dbReference>
<dbReference type="Pfam" id="PF01490">
    <property type="entry name" value="Aa_trans"/>
    <property type="match status" value="1"/>
</dbReference>
<evidence type="ECO:0000256" key="5">
    <source>
        <dbReference type="SAM" id="MobiDB-lite"/>
    </source>
</evidence>
<feature type="transmembrane region" description="Helical" evidence="6">
    <location>
        <begin position="140"/>
        <end position="156"/>
    </location>
</feature>
<comment type="subcellular location">
    <subcellularLocation>
        <location evidence="1">Membrane</location>
        <topology evidence="1">Multi-pass membrane protein</topology>
    </subcellularLocation>
</comment>
<name>A0A7J6QNP8_PEROL</name>
<reference evidence="8 9" key="1">
    <citation type="submission" date="2020-04" db="EMBL/GenBank/DDBJ databases">
        <title>Perkinsus olseni comparative genomics.</title>
        <authorList>
            <person name="Bogema D.R."/>
        </authorList>
    </citation>
    <scope>NUCLEOTIDE SEQUENCE [LARGE SCALE GENOMIC DNA]</scope>
    <source>
        <strain evidence="8">ATCC PRA-205</strain>
    </source>
</reference>
<proteinExistence type="predicted"/>
<feature type="transmembrane region" description="Helical" evidence="6">
    <location>
        <begin position="329"/>
        <end position="350"/>
    </location>
</feature>
<keyword evidence="3 6" id="KW-1133">Transmembrane helix</keyword>
<dbReference type="Proteomes" id="UP000574390">
    <property type="component" value="Unassembled WGS sequence"/>
</dbReference>
<evidence type="ECO:0000256" key="2">
    <source>
        <dbReference type="ARBA" id="ARBA00022692"/>
    </source>
</evidence>
<protein>
    <recommendedName>
        <fullName evidence="7">Amino acid transporter transmembrane domain-containing protein</fullName>
    </recommendedName>
</protein>
<gene>
    <name evidence="8" type="ORF">FOZ62_000643</name>
</gene>
<feature type="transmembrane region" description="Helical" evidence="6">
    <location>
        <begin position="206"/>
        <end position="229"/>
    </location>
</feature>